<evidence type="ECO:0000256" key="1">
    <source>
        <dbReference type="ARBA" id="ARBA00001946"/>
    </source>
</evidence>
<feature type="region of interest" description="Disordered" evidence="11">
    <location>
        <begin position="358"/>
        <end position="408"/>
    </location>
</feature>
<dbReference type="AlphaFoldDB" id="A0A671KY11"/>
<dbReference type="GO" id="GO:0036464">
    <property type="term" value="C:cytoplasmic ribonucleoprotein granule"/>
    <property type="evidence" value="ECO:0007669"/>
    <property type="project" value="TreeGrafter"/>
</dbReference>
<keyword evidence="4 10" id="KW-0479">Metal-binding</keyword>
<dbReference type="GO" id="GO:0008270">
    <property type="term" value="F:zinc ion binding"/>
    <property type="evidence" value="ECO:0007669"/>
    <property type="project" value="UniProtKB-KW"/>
</dbReference>
<dbReference type="Pfam" id="PF18039">
    <property type="entry name" value="UBA_6"/>
    <property type="match status" value="1"/>
</dbReference>
<accession>A0A671KY11</accession>
<evidence type="ECO:0000256" key="3">
    <source>
        <dbReference type="ARBA" id="ARBA00022722"/>
    </source>
</evidence>
<evidence type="ECO:0000313" key="13">
    <source>
        <dbReference type="Ensembl" id="ENSSANP00000011959.1"/>
    </source>
</evidence>
<keyword evidence="6 10" id="KW-0863">Zinc-finger</keyword>
<evidence type="ECO:0000256" key="4">
    <source>
        <dbReference type="ARBA" id="ARBA00022723"/>
    </source>
</evidence>
<evidence type="ECO:0000256" key="2">
    <source>
        <dbReference type="ARBA" id="ARBA00010922"/>
    </source>
</evidence>
<protein>
    <submittedName>
        <fullName evidence="13">Probable ribonuclease ZC3H12C</fullName>
    </submittedName>
</protein>
<dbReference type="PROSITE" id="PS50103">
    <property type="entry name" value="ZF_C3H1"/>
    <property type="match status" value="1"/>
</dbReference>
<keyword evidence="3" id="KW-0540">Nuclease</keyword>
<evidence type="ECO:0000256" key="7">
    <source>
        <dbReference type="ARBA" id="ARBA00022801"/>
    </source>
</evidence>
<keyword evidence="9" id="KW-0460">Magnesium</keyword>
<dbReference type="Gene3D" id="3.40.50.11980">
    <property type="match status" value="1"/>
</dbReference>
<dbReference type="InterPro" id="IPR040757">
    <property type="entry name" value="Regnase_1/ZC3H12_C"/>
</dbReference>
<dbReference type="GO" id="GO:0004521">
    <property type="term" value="F:RNA endonuclease activity"/>
    <property type="evidence" value="ECO:0007669"/>
    <property type="project" value="TreeGrafter"/>
</dbReference>
<evidence type="ECO:0000256" key="9">
    <source>
        <dbReference type="ARBA" id="ARBA00022842"/>
    </source>
</evidence>
<dbReference type="FunFam" id="3.40.50.11980:FF:000001">
    <property type="entry name" value="ZC3H12A isoform 1"/>
    <property type="match status" value="1"/>
</dbReference>
<dbReference type="GO" id="GO:0005634">
    <property type="term" value="C:nucleus"/>
    <property type="evidence" value="ECO:0007669"/>
    <property type="project" value="TreeGrafter"/>
</dbReference>
<evidence type="ECO:0000256" key="10">
    <source>
        <dbReference type="PROSITE-ProRule" id="PRU00723"/>
    </source>
</evidence>
<organism evidence="13 14">
    <name type="scientific">Sinocyclocheilus anshuiensis</name>
    <dbReference type="NCBI Taxonomy" id="1608454"/>
    <lineage>
        <taxon>Eukaryota</taxon>
        <taxon>Metazoa</taxon>
        <taxon>Chordata</taxon>
        <taxon>Craniata</taxon>
        <taxon>Vertebrata</taxon>
        <taxon>Euteleostomi</taxon>
        <taxon>Actinopterygii</taxon>
        <taxon>Neopterygii</taxon>
        <taxon>Teleostei</taxon>
        <taxon>Ostariophysi</taxon>
        <taxon>Cypriniformes</taxon>
        <taxon>Cyprinidae</taxon>
        <taxon>Cyprininae</taxon>
        <taxon>Sinocyclocheilus</taxon>
    </lineage>
</organism>
<dbReference type="InterPro" id="IPR000571">
    <property type="entry name" value="Znf_CCCH"/>
</dbReference>
<evidence type="ECO:0000259" key="12">
    <source>
        <dbReference type="PROSITE" id="PS50103"/>
    </source>
</evidence>
<proteinExistence type="inferred from homology"/>
<dbReference type="GO" id="GO:0016787">
    <property type="term" value="F:hydrolase activity"/>
    <property type="evidence" value="ECO:0007669"/>
    <property type="project" value="UniProtKB-KW"/>
</dbReference>
<gene>
    <name evidence="13" type="primary">LOC107662998</name>
</gene>
<feature type="domain" description="C3H1-type" evidence="12">
    <location>
        <begin position="320"/>
        <end position="345"/>
    </location>
</feature>
<dbReference type="Pfam" id="PF18561">
    <property type="entry name" value="Regnase_1_C"/>
    <property type="match status" value="1"/>
</dbReference>
<dbReference type="Pfam" id="PF11977">
    <property type="entry name" value="RNase_Zc3h12a"/>
    <property type="match status" value="1"/>
</dbReference>
<evidence type="ECO:0000256" key="8">
    <source>
        <dbReference type="ARBA" id="ARBA00022833"/>
    </source>
</evidence>
<evidence type="ECO:0000313" key="14">
    <source>
        <dbReference type="Proteomes" id="UP000472260"/>
    </source>
</evidence>
<name>A0A671KY11_9TELE</name>
<reference evidence="13" key="1">
    <citation type="submission" date="2025-08" db="UniProtKB">
        <authorList>
            <consortium name="Ensembl"/>
        </authorList>
    </citation>
    <scope>IDENTIFICATION</scope>
</reference>
<dbReference type="CDD" id="cd18729">
    <property type="entry name" value="PIN_Zc3h12-like"/>
    <property type="match status" value="1"/>
</dbReference>
<feature type="region of interest" description="Disordered" evidence="11">
    <location>
        <begin position="16"/>
        <end position="55"/>
    </location>
</feature>
<sequence length="734" mass="82782">MGLKDHLNWGDVVAPCTRSFSSSSQDDSEESAGSDSEPAQSHSHPLVKTLGDGSIHAVHPPHCRSPSLDMDSLVLDMILQEPGPVDTLREYQTKMEFALKLGYAEDLVRLVLNKLGSDTLINDVLGELVKLGSNFSYSLDSRRSESPSLDDKDNLRPIVIDGSNVGMSHGNKEMFSCHGIQLAVDWFLERGHRDVTVFVPAWRKEQSRPDALITDQEILRRLEKDKILVFTPSRRVQGRRVVCYDDRFIVKLAYESDGIIVSNDNYRDLAVEKPEWKKFIDERLLMYSFVNDKFMPPDDPLGRHGPSLENFLRKRPIIPEHKKQPCPYGKKCTYGHKCKFYHPERGTQPQRAVADELRASAKNSTVKSVGETDLVKSNSELGDSRNDKASDGKRSQPKRQSDPSIRALSYSDVEDKLCSKTKADLYKSNLALPPAPGGPPSCHGYSQDLKDRKQSQGEPHTNCESPNLYYSMVRAYSGISLPSQSSPERHFLSDADPRASSVASDCSSDGSMSSDSYGMAIHNKHFCMSSPDLLLDEGIKCHHHHHHRNYQLPSQDPHFQHSVFYMSPQHQHQVVGSRSSYPGDCPPVCQSNTHSQNSPLGRGLASTRVDSVSDSRLYEHSPLLPRKHNLSQERKTSWDSYYRQHPQPCYEPFSFQDLSKNREQMWQMPWGCASAPPPPHPSLLYQEVREKVFTNLCNIFPTELVQLVMGRYPHVTDAQQLATAILAEKNHFGY</sequence>
<evidence type="ECO:0000256" key="6">
    <source>
        <dbReference type="ARBA" id="ARBA00022771"/>
    </source>
</evidence>
<feature type="compositionally biased region" description="Basic and acidic residues" evidence="11">
    <location>
        <begin position="382"/>
        <end position="394"/>
    </location>
</feature>
<evidence type="ECO:0000256" key="11">
    <source>
        <dbReference type="SAM" id="MobiDB-lite"/>
    </source>
</evidence>
<feature type="region of interest" description="Disordered" evidence="11">
    <location>
        <begin position="429"/>
        <end position="464"/>
    </location>
</feature>
<dbReference type="InterPro" id="IPR040546">
    <property type="entry name" value="Rege-1_UBA-like"/>
</dbReference>
<comment type="similarity">
    <text evidence="2">Belongs to the ZC3H12 family.</text>
</comment>
<dbReference type="InterPro" id="IPR021869">
    <property type="entry name" value="RNase_Zc3h12_NYN"/>
</dbReference>
<dbReference type="Ensembl" id="ENSSANT00000012797.1">
    <property type="protein sequence ID" value="ENSSANP00000011959.1"/>
    <property type="gene ID" value="ENSSANG00000006478.1"/>
</dbReference>
<feature type="zinc finger region" description="C3H1-type" evidence="10">
    <location>
        <begin position="320"/>
        <end position="345"/>
    </location>
</feature>
<evidence type="ECO:0000256" key="5">
    <source>
        <dbReference type="ARBA" id="ARBA00022759"/>
    </source>
</evidence>
<keyword evidence="5" id="KW-0255">Endonuclease</keyword>
<dbReference type="PANTHER" id="PTHR12876:SF36">
    <property type="entry name" value="RIBONUCLEASE ZC3H12C-RELATED"/>
    <property type="match status" value="1"/>
</dbReference>
<dbReference type="GO" id="GO:0003729">
    <property type="term" value="F:mRNA binding"/>
    <property type="evidence" value="ECO:0007669"/>
    <property type="project" value="TreeGrafter"/>
</dbReference>
<keyword evidence="8 10" id="KW-0862">Zinc</keyword>
<keyword evidence="14" id="KW-1185">Reference proteome</keyword>
<dbReference type="InterPro" id="IPR051101">
    <property type="entry name" value="ZC3H12/N4BP1_RNase_Reg"/>
</dbReference>
<dbReference type="PANTHER" id="PTHR12876">
    <property type="entry name" value="N4BP1-RELATED"/>
    <property type="match status" value="1"/>
</dbReference>
<reference evidence="13" key="2">
    <citation type="submission" date="2025-09" db="UniProtKB">
        <authorList>
            <consortium name="Ensembl"/>
        </authorList>
    </citation>
    <scope>IDENTIFICATION</scope>
</reference>
<comment type="cofactor">
    <cofactor evidence="1">
        <name>Mg(2+)</name>
        <dbReference type="ChEBI" id="CHEBI:18420"/>
    </cofactor>
</comment>
<dbReference type="Proteomes" id="UP000472260">
    <property type="component" value="Unassembled WGS sequence"/>
</dbReference>
<keyword evidence="7" id="KW-0378">Hydrolase</keyword>